<dbReference type="GO" id="GO:0042744">
    <property type="term" value="P:hydrogen peroxide catabolic process"/>
    <property type="evidence" value="ECO:0007669"/>
    <property type="project" value="TreeGrafter"/>
</dbReference>
<sequence>MDTADVCRGEQSTPGWVRLAQRNLARVRVGDRLPDSIVRRLDDDGIVKEFSIRDVFAGKKGVLVGVPGAFTPTCSAVHLPEFVDKSGVLAAKGAELVAFISVNDAYVMKAWEDSQQAKDKVLMLADGNGDLSAALGMMVDLSAQGMGPRCKRFLCVVEDGVVTHTRMGDTVELVSASAVEKVLSGTDGGERGPRKGGLFEKLLGREVEARAAEAGASGSGGLLPA</sequence>
<evidence type="ECO:0000256" key="1">
    <source>
        <dbReference type="ARBA" id="ARBA00010505"/>
    </source>
</evidence>
<dbReference type="OMA" id="CSARHIP"/>
<evidence type="ECO:0000256" key="3">
    <source>
        <dbReference type="ARBA" id="ARBA00022862"/>
    </source>
</evidence>
<reference evidence="9 10" key="1">
    <citation type="journal article" date="2010" name="Nature">
        <title>The Ectocarpus genome and the independent evolution of multicellularity in brown algae.</title>
        <authorList>
            <person name="Cock J.M."/>
            <person name="Sterck L."/>
            <person name="Rouze P."/>
            <person name="Scornet D."/>
            <person name="Allen A.E."/>
            <person name="Amoutzias G."/>
            <person name="Anthouard V."/>
            <person name="Artiguenave F."/>
            <person name="Aury J.M."/>
            <person name="Badger J.H."/>
            <person name="Beszteri B."/>
            <person name="Billiau K."/>
            <person name="Bonnet E."/>
            <person name="Bothwell J.H."/>
            <person name="Bowler C."/>
            <person name="Boyen C."/>
            <person name="Brownlee C."/>
            <person name="Carrano C.J."/>
            <person name="Charrier B."/>
            <person name="Cho G.Y."/>
            <person name="Coelho S.M."/>
            <person name="Collen J."/>
            <person name="Corre E."/>
            <person name="Da Silva C."/>
            <person name="Delage L."/>
            <person name="Delaroque N."/>
            <person name="Dittami S.M."/>
            <person name="Doulbeau S."/>
            <person name="Elias M."/>
            <person name="Farnham G."/>
            <person name="Gachon C.M."/>
            <person name="Gschloessl B."/>
            <person name="Heesch S."/>
            <person name="Jabbari K."/>
            <person name="Jubin C."/>
            <person name="Kawai H."/>
            <person name="Kimura K."/>
            <person name="Kloareg B."/>
            <person name="Kupper F.C."/>
            <person name="Lang D."/>
            <person name="Le Bail A."/>
            <person name="Leblanc C."/>
            <person name="Lerouge P."/>
            <person name="Lohr M."/>
            <person name="Lopez P.J."/>
            <person name="Martens C."/>
            <person name="Maumus F."/>
            <person name="Michel G."/>
            <person name="Miranda-Saavedra D."/>
            <person name="Morales J."/>
            <person name="Moreau H."/>
            <person name="Motomura T."/>
            <person name="Nagasato C."/>
            <person name="Napoli C.A."/>
            <person name="Nelson D.R."/>
            <person name="Nyvall-Collen P."/>
            <person name="Peters A.F."/>
            <person name="Pommier C."/>
            <person name="Potin P."/>
            <person name="Poulain J."/>
            <person name="Quesneville H."/>
            <person name="Read B."/>
            <person name="Rensing S.A."/>
            <person name="Ritter A."/>
            <person name="Rousvoal S."/>
            <person name="Samanta M."/>
            <person name="Samson G."/>
            <person name="Schroeder D.C."/>
            <person name="Segurens B."/>
            <person name="Strittmatter M."/>
            <person name="Tonon T."/>
            <person name="Tregear J.W."/>
            <person name="Valentin K."/>
            <person name="von Dassow P."/>
            <person name="Yamagishi T."/>
            <person name="Van de Peer Y."/>
            <person name="Wincker P."/>
        </authorList>
    </citation>
    <scope>NUCLEOTIDE SEQUENCE [LARGE SCALE GENOMIC DNA]</scope>
    <source>
        <strain evidence="10">Ec32 / CCAP1310/4</strain>
    </source>
</reference>
<dbReference type="FunCoup" id="D7FJA5">
    <property type="interactions" value="154"/>
</dbReference>
<dbReference type="GO" id="GO:0005737">
    <property type="term" value="C:cytoplasm"/>
    <property type="evidence" value="ECO:0007669"/>
    <property type="project" value="TreeGrafter"/>
</dbReference>
<dbReference type="EMBL" id="FN647939">
    <property type="protein sequence ID" value="CBJ29011.1"/>
    <property type="molecule type" value="Genomic_DNA"/>
</dbReference>
<name>D7FJA5_ECTSI</name>
<dbReference type="GO" id="GO:0034599">
    <property type="term" value="P:cellular response to oxidative stress"/>
    <property type="evidence" value="ECO:0007669"/>
    <property type="project" value="InterPro"/>
</dbReference>
<evidence type="ECO:0000313" key="9">
    <source>
        <dbReference type="EMBL" id="CBJ29011.1"/>
    </source>
</evidence>
<dbReference type="PROSITE" id="PS51352">
    <property type="entry name" value="THIOREDOXIN_2"/>
    <property type="match status" value="1"/>
</dbReference>
<dbReference type="EMBL" id="FN649751">
    <property type="protein sequence ID" value="CBJ29011.1"/>
    <property type="molecule type" value="Genomic_DNA"/>
</dbReference>
<dbReference type="SUPFAM" id="SSF52833">
    <property type="entry name" value="Thioredoxin-like"/>
    <property type="match status" value="1"/>
</dbReference>
<dbReference type="InterPro" id="IPR013740">
    <property type="entry name" value="Redoxin"/>
</dbReference>
<feature type="active site" description="Cysteine sulfenic acid (-SOH) intermediate" evidence="6">
    <location>
        <position position="74"/>
    </location>
</feature>
<dbReference type="InterPro" id="IPR037944">
    <property type="entry name" value="PRX5-like"/>
</dbReference>
<dbReference type="PANTHER" id="PTHR10430">
    <property type="entry name" value="PEROXIREDOXIN"/>
    <property type="match status" value="1"/>
</dbReference>
<dbReference type="GO" id="GO:0008379">
    <property type="term" value="F:thioredoxin peroxidase activity"/>
    <property type="evidence" value="ECO:0007669"/>
    <property type="project" value="InterPro"/>
</dbReference>
<keyword evidence="10" id="KW-1185">Reference proteome</keyword>
<comment type="similarity">
    <text evidence="1 7">Belongs to the peroxiredoxin family. Prx5 subfamily.</text>
</comment>
<dbReference type="Proteomes" id="UP000002630">
    <property type="component" value="Linkage Group LG26"/>
</dbReference>
<dbReference type="CDD" id="cd03013">
    <property type="entry name" value="PRX5_like"/>
    <property type="match status" value="1"/>
</dbReference>
<dbReference type="InterPro" id="IPR036249">
    <property type="entry name" value="Thioredoxin-like_sf"/>
</dbReference>
<dbReference type="InterPro" id="IPR013766">
    <property type="entry name" value="Thioredoxin_domain"/>
</dbReference>
<dbReference type="PANTHER" id="PTHR10430:SF16">
    <property type="entry name" value="PEROXIREDOXIN-5, MITOCHONDRIAL"/>
    <property type="match status" value="1"/>
</dbReference>
<dbReference type="FunFam" id="3.40.30.10:FF:000020">
    <property type="entry name" value="Peroxiredoxin"/>
    <property type="match status" value="1"/>
</dbReference>
<proteinExistence type="inferred from homology"/>
<evidence type="ECO:0000259" key="8">
    <source>
        <dbReference type="PROSITE" id="PS51352"/>
    </source>
</evidence>
<dbReference type="Pfam" id="PF08534">
    <property type="entry name" value="Redoxin"/>
    <property type="match status" value="1"/>
</dbReference>
<keyword evidence="2 7" id="KW-0575">Peroxidase</keyword>
<evidence type="ECO:0000256" key="6">
    <source>
        <dbReference type="PIRSR" id="PIRSR637944-1"/>
    </source>
</evidence>
<comment type="function">
    <text evidence="7">Thiol-specific peroxidase that catalyzes the reduction of hydrogen peroxide and organic hydroperoxides to water and alcohols, respectively. Plays a role in cell protection against oxidative stress by detoxifying peroxides.</text>
</comment>
<gene>
    <name evidence="9" type="ORF">Esi_0130_0046</name>
</gene>
<keyword evidence="4 7" id="KW-0560">Oxidoreductase</keyword>
<dbReference type="STRING" id="2880.D7FJA5"/>
<organism evidence="9 10">
    <name type="scientific">Ectocarpus siliculosus</name>
    <name type="common">Brown alga</name>
    <name type="synonym">Conferva siliculosa</name>
    <dbReference type="NCBI Taxonomy" id="2880"/>
    <lineage>
        <taxon>Eukaryota</taxon>
        <taxon>Sar</taxon>
        <taxon>Stramenopiles</taxon>
        <taxon>Ochrophyta</taxon>
        <taxon>PX clade</taxon>
        <taxon>Phaeophyceae</taxon>
        <taxon>Ectocarpales</taxon>
        <taxon>Ectocarpaceae</taxon>
        <taxon>Ectocarpus</taxon>
    </lineage>
</organism>
<evidence type="ECO:0000256" key="7">
    <source>
        <dbReference type="RuleBase" id="RU366011"/>
    </source>
</evidence>
<keyword evidence="5 7" id="KW-0676">Redox-active center</keyword>
<dbReference type="InParanoid" id="D7FJA5"/>
<evidence type="ECO:0000256" key="5">
    <source>
        <dbReference type="ARBA" id="ARBA00023284"/>
    </source>
</evidence>
<dbReference type="Gene3D" id="3.40.30.10">
    <property type="entry name" value="Glutaredoxin"/>
    <property type="match status" value="1"/>
</dbReference>
<keyword evidence="3 7" id="KW-0049">Antioxidant</keyword>
<dbReference type="eggNOG" id="KOG0541">
    <property type="taxonomic scope" value="Eukaryota"/>
</dbReference>
<evidence type="ECO:0000256" key="4">
    <source>
        <dbReference type="ARBA" id="ARBA00023002"/>
    </source>
</evidence>
<dbReference type="AlphaFoldDB" id="D7FJA5"/>
<evidence type="ECO:0000256" key="2">
    <source>
        <dbReference type="ARBA" id="ARBA00022559"/>
    </source>
</evidence>
<protein>
    <recommendedName>
        <fullName evidence="8">Thioredoxin domain-containing protein</fullName>
    </recommendedName>
</protein>
<feature type="domain" description="Thioredoxin" evidence="8">
    <location>
        <begin position="27"/>
        <end position="184"/>
    </location>
</feature>
<dbReference type="GO" id="GO:0045454">
    <property type="term" value="P:cell redox homeostasis"/>
    <property type="evidence" value="ECO:0007669"/>
    <property type="project" value="TreeGrafter"/>
</dbReference>
<dbReference type="OrthoDB" id="1882547at2759"/>
<evidence type="ECO:0000313" key="10">
    <source>
        <dbReference type="Proteomes" id="UP000002630"/>
    </source>
</evidence>
<accession>D7FJA5</accession>